<dbReference type="AlphaFoldDB" id="A0AAN4ZHM5"/>
<evidence type="ECO:0000313" key="4">
    <source>
        <dbReference type="Proteomes" id="UP001328107"/>
    </source>
</evidence>
<keyword evidence="4" id="KW-1185">Reference proteome</keyword>
<sequence length="101" mass="11587">QNHTNDLVCEECQMAAIEFKKFVDDTNERAAIHAFISENFCRQLPRFQDECDLVLAELLPKLWHSLDVMLDDPKQACTQIGFCVKQADLTFSKIASFYDGL</sequence>
<comment type="caution">
    <text evidence="3">The sequence shown here is derived from an EMBL/GenBank/DDBJ whole genome shotgun (WGS) entry which is preliminary data.</text>
</comment>
<feature type="non-terminal residue" evidence="3">
    <location>
        <position position="1"/>
    </location>
</feature>
<feature type="domain" description="Saposin B-type" evidence="2">
    <location>
        <begin position="5"/>
        <end position="87"/>
    </location>
</feature>
<dbReference type="Proteomes" id="UP001328107">
    <property type="component" value="Unassembled WGS sequence"/>
</dbReference>
<dbReference type="Gene3D" id="1.10.225.10">
    <property type="entry name" value="Saposin-like"/>
    <property type="match status" value="1"/>
</dbReference>
<protein>
    <recommendedName>
        <fullName evidence="2">Saposin B-type domain-containing protein</fullName>
    </recommendedName>
</protein>
<evidence type="ECO:0000256" key="1">
    <source>
        <dbReference type="ARBA" id="ARBA00023157"/>
    </source>
</evidence>
<name>A0AAN4ZHM5_9BILA</name>
<organism evidence="3 4">
    <name type="scientific">Pristionchus mayeri</name>
    <dbReference type="NCBI Taxonomy" id="1317129"/>
    <lineage>
        <taxon>Eukaryota</taxon>
        <taxon>Metazoa</taxon>
        <taxon>Ecdysozoa</taxon>
        <taxon>Nematoda</taxon>
        <taxon>Chromadorea</taxon>
        <taxon>Rhabditida</taxon>
        <taxon>Rhabditina</taxon>
        <taxon>Diplogasteromorpha</taxon>
        <taxon>Diplogasteroidea</taxon>
        <taxon>Neodiplogasteridae</taxon>
        <taxon>Pristionchus</taxon>
    </lineage>
</organism>
<dbReference type="PROSITE" id="PS50015">
    <property type="entry name" value="SAP_B"/>
    <property type="match status" value="1"/>
</dbReference>
<dbReference type="EMBL" id="BTRK01000002">
    <property type="protein sequence ID" value="GMR37855.1"/>
    <property type="molecule type" value="Genomic_DNA"/>
</dbReference>
<evidence type="ECO:0000313" key="3">
    <source>
        <dbReference type="EMBL" id="GMR37855.1"/>
    </source>
</evidence>
<feature type="non-terminal residue" evidence="3">
    <location>
        <position position="101"/>
    </location>
</feature>
<dbReference type="SMART" id="SM00741">
    <property type="entry name" value="SapB"/>
    <property type="match status" value="1"/>
</dbReference>
<keyword evidence="1" id="KW-1015">Disulfide bond</keyword>
<dbReference type="InterPro" id="IPR011001">
    <property type="entry name" value="Saposin-like"/>
</dbReference>
<reference evidence="4" key="1">
    <citation type="submission" date="2022-10" db="EMBL/GenBank/DDBJ databases">
        <title>Genome assembly of Pristionchus species.</title>
        <authorList>
            <person name="Yoshida K."/>
            <person name="Sommer R.J."/>
        </authorList>
    </citation>
    <scope>NUCLEOTIDE SEQUENCE [LARGE SCALE GENOMIC DNA]</scope>
    <source>
        <strain evidence="4">RS5460</strain>
    </source>
</reference>
<evidence type="ECO:0000259" key="2">
    <source>
        <dbReference type="PROSITE" id="PS50015"/>
    </source>
</evidence>
<dbReference type="InterPro" id="IPR008139">
    <property type="entry name" value="SaposinB_dom"/>
</dbReference>
<gene>
    <name evidence="3" type="ORF">PMAYCL1PPCAC_08050</name>
</gene>
<dbReference type="SUPFAM" id="SSF47862">
    <property type="entry name" value="Saposin"/>
    <property type="match status" value="1"/>
</dbReference>
<accession>A0AAN4ZHM5</accession>
<proteinExistence type="predicted"/>